<keyword evidence="1" id="KW-1185">Reference proteome</keyword>
<reference evidence="1" key="1">
    <citation type="journal article" date="2014" name="Nat. Commun.">
        <title>The tobacco genome sequence and its comparison with those of tomato and potato.</title>
        <authorList>
            <person name="Sierro N."/>
            <person name="Battey J.N."/>
            <person name="Ouadi S."/>
            <person name="Bakaher N."/>
            <person name="Bovet L."/>
            <person name="Willig A."/>
            <person name="Goepfert S."/>
            <person name="Peitsch M.C."/>
            <person name="Ivanov N.V."/>
        </authorList>
    </citation>
    <scope>NUCLEOTIDE SEQUENCE [LARGE SCALE GENOMIC DNA]</scope>
</reference>
<gene>
    <name evidence="2" type="primary">LOC142163959</name>
</gene>
<dbReference type="RefSeq" id="XP_075077217.1">
    <property type="nucleotide sequence ID" value="XM_075221116.1"/>
</dbReference>
<dbReference type="Proteomes" id="UP000790787">
    <property type="component" value="Chromosome 9"/>
</dbReference>
<reference evidence="2" key="2">
    <citation type="submission" date="2025-08" db="UniProtKB">
        <authorList>
            <consortium name="RefSeq"/>
        </authorList>
    </citation>
    <scope>IDENTIFICATION</scope>
    <source>
        <tissue evidence="2">Leaf</tissue>
    </source>
</reference>
<organism evidence="1 2">
    <name type="scientific">Nicotiana tabacum</name>
    <name type="common">Common tobacco</name>
    <dbReference type="NCBI Taxonomy" id="4097"/>
    <lineage>
        <taxon>Eukaryota</taxon>
        <taxon>Viridiplantae</taxon>
        <taxon>Streptophyta</taxon>
        <taxon>Embryophyta</taxon>
        <taxon>Tracheophyta</taxon>
        <taxon>Spermatophyta</taxon>
        <taxon>Magnoliopsida</taxon>
        <taxon>eudicotyledons</taxon>
        <taxon>Gunneridae</taxon>
        <taxon>Pentapetalae</taxon>
        <taxon>asterids</taxon>
        <taxon>lamiids</taxon>
        <taxon>Solanales</taxon>
        <taxon>Solanaceae</taxon>
        <taxon>Nicotianoideae</taxon>
        <taxon>Nicotianeae</taxon>
        <taxon>Nicotiana</taxon>
    </lineage>
</organism>
<accession>A0AC58RWW0</accession>
<protein>
    <submittedName>
        <fullName evidence="2">Uncharacterized protein LOC142163959</fullName>
    </submittedName>
</protein>
<evidence type="ECO:0000313" key="1">
    <source>
        <dbReference type="Proteomes" id="UP000790787"/>
    </source>
</evidence>
<name>A0AC58RWW0_TOBAC</name>
<sequence length="227" mass="25165">MGFKCLRVTAYNAKKPLHILIDTRSTHNFINSELVQQLRCPVTTTCSQVVAAANGTGIKMDRACRLSWLLQGAEFEANFILLPMANYDVVLGVKWLVTLGDIKINFKKLTMEFFYKGRKHVLRGAGNQIKSANAGKIAKLSGNQSQLTMIQVIPCVEDRSMQWYSLETNSENSSSNPDLTVLLEKYPAVKKDIIEGLVKQMLDQGIIQPSSSPFASPVVLVGKKDDT</sequence>
<evidence type="ECO:0000313" key="2">
    <source>
        <dbReference type="RefSeq" id="XP_075077217.1"/>
    </source>
</evidence>
<proteinExistence type="predicted"/>